<proteinExistence type="predicted"/>
<comment type="caution">
    <text evidence="1">The sequence shown here is derived from an EMBL/GenBank/DDBJ whole genome shotgun (WGS) entry which is preliminary data.</text>
</comment>
<name>A0AAV1XS28_LUPLU</name>
<dbReference type="AlphaFoldDB" id="A0AAV1XS28"/>
<keyword evidence="2" id="KW-1185">Reference proteome</keyword>
<organism evidence="1 2">
    <name type="scientific">Lupinus luteus</name>
    <name type="common">European yellow lupine</name>
    <dbReference type="NCBI Taxonomy" id="3873"/>
    <lineage>
        <taxon>Eukaryota</taxon>
        <taxon>Viridiplantae</taxon>
        <taxon>Streptophyta</taxon>
        <taxon>Embryophyta</taxon>
        <taxon>Tracheophyta</taxon>
        <taxon>Spermatophyta</taxon>
        <taxon>Magnoliopsida</taxon>
        <taxon>eudicotyledons</taxon>
        <taxon>Gunneridae</taxon>
        <taxon>Pentapetalae</taxon>
        <taxon>rosids</taxon>
        <taxon>fabids</taxon>
        <taxon>Fabales</taxon>
        <taxon>Fabaceae</taxon>
        <taxon>Papilionoideae</taxon>
        <taxon>50 kb inversion clade</taxon>
        <taxon>genistoids sensu lato</taxon>
        <taxon>core genistoids</taxon>
        <taxon>Genisteae</taxon>
        <taxon>Lupinus</taxon>
    </lineage>
</organism>
<dbReference type="EMBL" id="CAXHTB010000018">
    <property type="protein sequence ID" value="CAL0324469.1"/>
    <property type="molecule type" value="Genomic_DNA"/>
</dbReference>
<accession>A0AAV1XS28</accession>
<sequence>MENFPLIILVWRNSWSSRLPCFRSKIIWKENEIEVASSLILLGLAKFIISQFTYSRSIVGMELVITYLLLIMELSSNESC</sequence>
<evidence type="ECO:0000313" key="1">
    <source>
        <dbReference type="EMBL" id="CAL0324469.1"/>
    </source>
</evidence>
<protein>
    <submittedName>
        <fullName evidence="1">Uncharacterized protein</fullName>
    </submittedName>
</protein>
<evidence type="ECO:0000313" key="2">
    <source>
        <dbReference type="Proteomes" id="UP001497480"/>
    </source>
</evidence>
<reference evidence="1 2" key="1">
    <citation type="submission" date="2024-03" db="EMBL/GenBank/DDBJ databases">
        <authorList>
            <person name="Martinez-Hernandez J."/>
        </authorList>
    </citation>
    <scope>NUCLEOTIDE SEQUENCE [LARGE SCALE GENOMIC DNA]</scope>
</reference>
<gene>
    <name evidence="1" type="ORF">LLUT_LOCUS25529</name>
</gene>
<dbReference type="Proteomes" id="UP001497480">
    <property type="component" value="Unassembled WGS sequence"/>
</dbReference>